<dbReference type="Pfam" id="PF00076">
    <property type="entry name" value="RRM_1"/>
    <property type="match status" value="1"/>
</dbReference>
<dbReference type="Proteomes" id="UP000663865">
    <property type="component" value="Unassembled WGS sequence"/>
</dbReference>
<feature type="domain" description="RRM" evidence="2">
    <location>
        <begin position="30"/>
        <end position="124"/>
    </location>
</feature>
<dbReference type="GO" id="GO:0003723">
    <property type="term" value="F:RNA binding"/>
    <property type="evidence" value="ECO:0007669"/>
    <property type="project" value="UniProtKB-UniRule"/>
</dbReference>
<evidence type="ECO:0000259" key="2">
    <source>
        <dbReference type="PROSITE" id="PS50102"/>
    </source>
</evidence>
<reference evidence="3" key="1">
    <citation type="submission" date="2021-02" db="EMBL/GenBank/DDBJ databases">
        <authorList>
            <person name="Nowell W R."/>
        </authorList>
    </citation>
    <scope>NUCLEOTIDE SEQUENCE</scope>
</reference>
<name>A0A818J4K8_9BILA</name>
<proteinExistence type="predicted"/>
<evidence type="ECO:0000313" key="3">
    <source>
        <dbReference type="EMBL" id="CAF3536633.1"/>
    </source>
</evidence>
<evidence type="ECO:0000313" key="4">
    <source>
        <dbReference type="Proteomes" id="UP000663865"/>
    </source>
</evidence>
<protein>
    <recommendedName>
        <fullName evidence="2">RRM domain-containing protein</fullName>
    </recommendedName>
</protein>
<gene>
    <name evidence="3" type="ORF">KIK155_LOCUS17732</name>
</gene>
<comment type="caution">
    <text evidence="3">The sequence shown here is derived from an EMBL/GenBank/DDBJ whole genome shotgun (WGS) entry which is preliminary data.</text>
</comment>
<dbReference type="InterPro" id="IPR035979">
    <property type="entry name" value="RBD_domain_sf"/>
</dbReference>
<dbReference type="AlphaFoldDB" id="A0A818J4K8"/>
<keyword evidence="1" id="KW-0694">RNA-binding</keyword>
<organism evidence="3 4">
    <name type="scientific">Rotaria socialis</name>
    <dbReference type="NCBI Taxonomy" id="392032"/>
    <lineage>
        <taxon>Eukaryota</taxon>
        <taxon>Metazoa</taxon>
        <taxon>Spiralia</taxon>
        <taxon>Gnathifera</taxon>
        <taxon>Rotifera</taxon>
        <taxon>Eurotatoria</taxon>
        <taxon>Bdelloidea</taxon>
        <taxon>Philodinida</taxon>
        <taxon>Philodinidae</taxon>
        <taxon>Rotaria</taxon>
    </lineage>
</organism>
<dbReference type="EMBL" id="CAJNYV010003133">
    <property type="protein sequence ID" value="CAF3536633.1"/>
    <property type="molecule type" value="Genomic_DNA"/>
</dbReference>
<dbReference type="SUPFAM" id="SSF54928">
    <property type="entry name" value="RNA-binding domain, RBD"/>
    <property type="match status" value="1"/>
</dbReference>
<evidence type="ECO:0000256" key="1">
    <source>
        <dbReference type="PROSITE-ProRule" id="PRU00176"/>
    </source>
</evidence>
<dbReference type="SMART" id="SM00360">
    <property type="entry name" value="RRM"/>
    <property type="match status" value="1"/>
</dbReference>
<dbReference type="PROSITE" id="PS50102">
    <property type="entry name" value="RRM"/>
    <property type="match status" value="1"/>
</dbReference>
<dbReference type="CDD" id="cd00590">
    <property type="entry name" value="RRM_SF"/>
    <property type="match status" value="1"/>
</dbReference>
<dbReference type="InterPro" id="IPR012677">
    <property type="entry name" value="Nucleotide-bd_a/b_plait_sf"/>
</dbReference>
<sequence length="426" mass="48288">MYFFLGVLDPSQTQSSMSITPTISQIFKQNVIFVSGLPLDISEEQLFDKLSRVFSIVGNIKINQQANKSSIHLFKDKVNRTRLTGSAKITFEREESVMKAIEEYNGKCVPILNDNQIYVKKPEVATAGPSETLRPNPTELKVWVKIEERAVRREESTSTMDIEDLKQVVFKGQNDRDLYEAYYRNQPLGPEEQVPSDTTSGQPIVFKKIAEPPPTASGGPPLFLPKPITPSFISTDYHIIVDNSNIFIGSQTIRDPKTGLNQKNSAIRVNVKNLVRVLEDGKLKICIKSRIVGGSVDESIPRDNAQVWTDWESCGYKCILGVRSKNGPEVFVDDMLHAQILTILHSYNNTQRSQVLVLVTGDGNRNKNQTSFSDTVERVLASDWSVELWSWKQSLNSCYFNIQKFFPSRMTIEYLDSYRNNITFIQ</sequence>
<dbReference type="InterPro" id="IPR000504">
    <property type="entry name" value="RRM_dom"/>
</dbReference>
<accession>A0A818J4K8</accession>
<dbReference type="Gene3D" id="3.30.70.330">
    <property type="match status" value="1"/>
</dbReference>